<comment type="caution">
    <text evidence="9">The sequence shown here is derived from an EMBL/GenBank/DDBJ whole genome shotgun (WGS) entry which is preliminary data.</text>
</comment>
<dbReference type="GeneID" id="54324285"/>
<dbReference type="STRING" id="1220188.A0A4S3JVM7"/>
<evidence type="ECO:0000256" key="2">
    <source>
        <dbReference type="ARBA" id="ARBA00022692"/>
    </source>
</evidence>
<dbReference type="EMBL" id="QUQM01000002">
    <property type="protein sequence ID" value="KAA8652678.1"/>
    <property type="molecule type" value="Genomic_DNA"/>
</dbReference>
<evidence type="ECO:0000313" key="10">
    <source>
        <dbReference type="Proteomes" id="UP000308092"/>
    </source>
</evidence>
<sequence length="682" mass="74949">MPPKRTSTRRAGSVRSSSNDNFLLSPPTAATPALPDVPTKSSFAYGSSTAAALPRKLAMQPQTGLLEIAQTIEEGVRAAEGRANGEELAAESVSTRTRNKSQPIPSPVRRTRREPTPDQVQLLESLRDATESPQPTGNQSGSTPTPTPPIPHTLSTASSPLEQNFALPTEQLYPSPLMRVGSPAPHASPFSPAQFQDFDGNESTISWMVERDIHEDNLQRTRGNTARGEPHGKNISAPPRRFSGLAFAYETIEEEEEPVNERSVSKSSYLEPVAVQPKHEPQSDTDPEPEPEPEPDIEPEPAPQSSSAPAKTIIPNGFLRRSPFHQPTSPPRSQRHNTDEVRLMRGAPLDFSKDVIQTAAIVVFTVVSLLIVYSIGGPIVGFSSRDSWRQPYNIPLNTTGLEAVNSLSNELVRLGAEVSALSKEMKVVKSDLQHIPAATTIVEKIRTPGHQPPQRPNFLSFGTGVLIDPYRTSPTAKKPVGYLQKIYMRILGSPWADTSPPAQALLPWDGVGDCWCSAPRDGMSQLSVVLGRPIVPEDVVVEHIPRGASVLPEVAPKEMELWVEYKVLNGTPDKPTTFLSRDGDLILGNGLSLHEQVMNYLGFAYHHQPESAYSDDPILGPTFYRVGHWTYNIDGPHHVQRFQLDVVVDMEEIRVEKAVFRVKSNWGGNQTCLYRLRLHGHL</sequence>
<feature type="compositionally biased region" description="Low complexity" evidence="5">
    <location>
        <begin position="182"/>
        <end position="193"/>
    </location>
</feature>
<evidence type="ECO:0000313" key="8">
    <source>
        <dbReference type="EMBL" id="KAA8652678.1"/>
    </source>
</evidence>
<organism evidence="9 10">
    <name type="scientific">Aspergillus tanneri</name>
    <dbReference type="NCBI Taxonomy" id="1220188"/>
    <lineage>
        <taxon>Eukaryota</taxon>
        <taxon>Fungi</taxon>
        <taxon>Dikarya</taxon>
        <taxon>Ascomycota</taxon>
        <taxon>Pezizomycotina</taxon>
        <taxon>Eurotiomycetes</taxon>
        <taxon>Eurotiomycetidae</taxon>
        <taxon>Eurotiales</taxon>
        <taxon>Aspergillaceae</taxon>
        <taxon>Aspergillus</taxon>
        <taxon>Aspergillus subgen. Circumdati</taxon>
    </lineage>
</organism>
<feature type="compositionally biased region" description="Low complexity" evidence="5">
    <location>
        <begin position="135"/>
        <end position="144"/>
    </location>
</feature>
<feature type="region of interest" description="Disordered" evidence="5">
    <location>
        <begin position="179"/>
        <end position="198"/>
    </location>
</feature>
<dbReference type="InterPro" id="IPR045119">
    <property type="entry name" value="SUN1-5"/>
</dbReference>
<dbReference type="Pfam" id="PF07738">
    <property type="entry name" value="Sad1_UNC"/>
    <property type="match status" value="1"/>
</dbReference>
<keyword evidence="10" id="KW-1185">Reference proteome</keyword>
<dbReference type="PROSITE" id="PS51469">
    <property type="entry name" value="SUN"/>
    <property type="match status" value="1"/>
</dbReference>
<protein>
    <recommendedName>
        <fullName evidence="7">SUN domain-containing protein</fullName>
    </recommendedName>
</protein>
<feature type="compositionally biased region" description="Low complexity" evidence="5">
    <location>
        <begin position="23"/>
        <end position="38"/>
    </location>
</feature>
<dbReference type="GO" id="GO:0034993">
    <property type="term" value="C:meiotic nuclear membrane microtubule tethering complex"/>
    <property type="evidence" value="ECO:0007669"/>
    <property type="project" value="TreeGrafter"/>
</dbReference>
<evidence type="ECO:0000259" key="7">
    <source>
        <dbReference type="PROSITE" id="PS51469"/>
    </source>
</evidence>
<reference evidence="8 11" key="2">
    <citation type="submission" date="2019-08" db="EMBL/GenBank/DDBJ databases">
        <title>The genome sequence of a newly discovered highly antifungal drug resistant Aspergillus species, Aspergillus tanneri NIH 1004.</title>
        <authorList>
            <person name="Mounaud S."/>
            <person name="Singh I."/>
            <person name="Joardar V."/>
            <person name="Pakala S."/>
            <person name="Pakala S."/>
            <person name="Venepally P."/>
            <person name="Chung J.K."/>
            <person name="Losada L."/>
            <person name="Nierman W.C."/>
        </authorList>
    </citation>
    <scope>NUCLEOTIDE SEQUENCE [LARGE SCALE GENOMIC DNA]</scope>
    <source>
        <strain evidence="8 11">NIH1004</strain>
    </source>
</reference>
<dbReference type="VEuPathDB" id="FungiDB:EYZ11_001035"/>
<dbReference type="RefSeq" id="XP_033432039.1">
    <property type="nucleotide sequence ID" value="XM_033566282.1"/>
</dbReference>
<dbReference type="PANTHER" id="PTHR12911">
    <property type="entry name" value="SAD1/UNC-84-LIKE PROTEIN-RELATED"/>
    <property type="match status" value="1"/>
</dbReference>
<feature type="region of interest" description="Disordered" evidence="5">
    <location>
        <begin position="218"/>
        <end position="240"/>
    </location>
</feature>
<name>A0A4S3JVM7_9EURO</name>
<dbReference type="Gene3D" id="2.60.120.260">
    <property type="entry name" value="Galactose-binding domain-like"/>
    <property type="match status" value="1"/>
</dbReference>
<accession>A0A4S3JVM7</accession>
<keyword evidence="2 6" id="KW-0812">Transmembrane</keyword>
<feature type="domain" description="SUN" evidence="7">
    <location>
        <begin position="464"/>
        <end position="682"/>
    </location>
</feature>
<evidence type="ECO:0000313" key="9">
    <source>
        <dbReference type="EMBL" id="THC99486.1"/>
    </source>
</evidence>
<proteinExistence type="predicted"/>
<keyword evidence="4 6" id="KW-0472">Membrane</keyword>
<dbReference type="Proteomes" id="UP000308092">
    <property type="component" value="Unassembled WGS sequence"/>
</dbReference>
<evidence type="ECO:0000256" key="3">
    <source>
        <dbReference type="ARBA" id="ARBA00022989"/>
    </source>
</evidence>
<feature type="region of interest" description="Disordered" evidence="5">
    <location>
        <begin position="1"/>
        <end position="38"/>
    </location>
</feature>
<evidence type="ECO:0000256" key="4">
    <source>
        <dbReference type="ARBA" id="ARBA00023136"/>
    </source>
</evidence>
<feature type="region of interest" description="Disordered" evidence="5">
    <location>
        <begin position="253"/>
        <end position="340"/>
    </location>
</feature>
<feature type="compositionally biased region" description="Polar residues" evidence="5">
    <location>
        <begin position="92"/>
        <end position="103"/>
    </location>
</feature>
<dbReference type="AlphaFoldDB" id="A0A4S3JVM7"/>
<dbReference type="Proteomes" id="UP000324241">
    <property type="component" value="Unassembled WGS sequence"/>
</dbReference>
<evidence type="ECO:0000256" key="5">
    <source>
        <dbReference type="SAM" id="MobiDB-lite"/>
    </source>
</evidence>
<keyword evidence="3 6" id="KW-1133">Transmembrane helix</keyword>
<evidence type="ECO:0000256" key="1">
    <source>
        <dbReference type="ARBA" id="ARBA00004370"/>
    </source>
</evidence>
<feature type="region of interest" description="Disordered" evidence="5">
    <location>
        <begin position="77"/>
        <end position="172"/>
    </location>
</feature>
<gene>
    <name evidence="8" type="ORF">ATNIH1004_001583</name>
    <name evidence="9" type="ORF">EYZ11_001035</name>
</gene>
<evidence type="ECO:0000256" key="6">
    <source>
        <dbReference type="SAM" id="Phobius"/>
    </source>
</evidence>
<dbReference type="OrthoDB" id="342281at2759"/>
<reference evidence="9 10" key="1">
    <citation type="submission" date="2019-03" db="EMBL/GenBank/DDBJ databases">
        <title>The genome sequence of a newly discovered highly antifungal drug resistant Aspergillus species, Aspergillus tanneri NIH 1004.</title>
        <authorList>
            <person name="Mounaud S."/>
            <person name="Singh I."/>
            <person name="Joardar V."/>
            <person name="Pakala S."/>
            <person name="Pakala S."/>
            <person name="Venepally P."/>
            <person name="Hoover J."/>
            <person name="Nierman W."/>
            <person name="Chung J."/>
            <person name="Losada L."/>
        </authorList>
    </citation>
    <scope>NUCLEOTIDE SEQUENCE [LARGE SCALE GENOMIC DNA]</scope>
    <source>
        <strain evidence="9 10">NIH1004</strain>
    </source>
</reference>
<dbReference type="PANTHER" id="PTHR12911:SF8">
    <property type="entry name" value="KLAROID PROTEIN-RELATED"/>
    <property type="match status" value="1"/>
</dbReference>
<comment type="subcellular location">
    <subcellularLocation>
        <location evidence="1">Membrane</location>
    </subcellularLocation>
</comment>
<dbReference type="InterPro" id="IPR012919">
    <property type="entry name" value="SUN_dom"/>
</dbReference>
<evidence type="ECO:0000313" key="11">
    <source>
        <dbReference type="Proteomes" id="UP000324241"/>
    </source>
</evidence>
<dbReference type="EMBL" id="SOSA01000017">
    <property type="protein sequence ID" value="THC99486.1"/>
    <property type="molecule type" value="Genomic_DNA"/>
</dbReference>
<dbReference type="GO" id="GO:0043495">
    <property type="term" value="F:protein-membrane adaptor activity"/>
    <property type="evidence" value="ECO:0007669"/>
    <property type="project" value="TreeGrafter"/>
</dbReference>
<feature type="transmembrane region" description="Helical" evidence="6">
    <location>
        <begin position="355"/>
        <end position="376"/>
    </location>
</feature>
<feature type="compositionally biased region" description="Acidic residues" evidence="5">
    <location>
        <begin position="283"/>
        <end position="299"/>
    </location>
</feature>